<gene>
    <name evidence="6" type="primary">ycf39</name>
</gene>
<dbReference type="AlphaFoldDB" id="A0A3G1I982"/>
<dbReference type="Pfam" id="PF05368">
    <property type="entry name" value="NmrA"/>
    <property type="match status" value="1"/>
</dbReference>
<proteinExistence type="predicted"/>
<dbReference type="GO" id="GO:0009536">
    <property type="term" value="C:plastid"/>
    <property type="evidence" value="ECO:0007669"/>
    <property type="project" value="UniProtKB-SubCell"/>
</dbReference>
<dbReference type="GO" id="GO:0009523">
    <property type="term" value="C:photosystem II"/>
    <property type="evidence" value="ECO:0007669"/>
    <property type="project" value="UniProtKB-KW"/>
</dbReference>
<feature type="domain" description="NmrA-like" evidence="5">
    <location>
        <begin position="3"/>
        <end position="292"/>
    </location>
</feature>
<dbReference type="EMBL" id="KY033529">
    <property type="protein sequence ID" value="ART65502.1"/>
    <property type="molecule type" value="Genomic_DNA"/>
</dbReference>
<dbReference type="Gene3D" id="3.40.50.720">
    <property type="entry name" value="NAD(P)-binding Rossmann-like Domain"/>
    <property type="match status" value="1"/>
</dbReference>
<comment type="subcellular location">
    <subcellularLocation>
        <location evidence="1">Plastid</location>
    </subcellularLocation>
</comment>
<geneLocation type="chloroplast" evidence="6"/>
<evidence type="ECO:0000256" key="4">
    <source>
        <dbReference type="ARBA" id="ARBA00023276"/>
    </source>
</evidence>
<accession>A0A3G1I982</accession>
<evidence type="ECO:0000256" key="2">
    <source>
        <dbReference type="ARBA" id="ARBA00022531"/>
    </source>
</evidence>
<dbReference type="GeneID" id="33350866"/>
<dbReference type="InterPro" id="IPR044256">
    <property type="entry name" value="HCF244-like"/>
</dbReference>
<keyword evidence="4" id="KW-0604">Photosystem II</keyword>
<keyword evidence="3 6" id="KW-0934">Plastid</keyword>
<dbReference type="InterPro" id="IPR008030">
    <property type="entry name" value="NmrA-like"/>
</dbReference>
<evidence type="ECO:0000256" key="1">
    <source>
        <dbReference type="ARBA" id="ARBA00004474"/>
    </source>
</evidence>
<protein>
    <submittedName>
        <fullName evidence="6">Photosystem I assembly protein Ycf39</fullName>
    </submittedName>
</protein>
<name>A0A3G1I982_9FLOR</name>
<sequence length="319" mass="36427">MSLLIIGSTGTLGRQIVKKALDEGFSVKCLVRNFKKATFLKEWGAELVYGDLKLPDTIPPTLSGVSAIIDASTARPFDEDYNYLTDLDGKLALIIAAEEASIKRFIFFSIVDSEQYKEIPLMKLKVKVEERLQKSNISYTIFRISGFFQGIINQYAVPILDKQSIWITGESTTIAYIDTQDIAKFAIRSLSIPALENTILPLVGPKAWNSLEIIKLCEKLSGQRAKIAQISIQLLTILRNITKLFEWTWNISERLAFTEVLTRSNNFNQSMEDTYRIFQIPKEEMITLEEYLQEYFERVMKKLKVLNLPVNSLNKNVTF</sequence>
<evidence type="ECO:0000259" key="5">
    <source>
        <dbReference type="Pfam" id="PF05368"/>
    </source>
</evidence>
<organism evidence="6">
    <name type="scientific">Sheathia arcuata</name>
    <dbReference type="NCBI Taxonomy" id="340433"/>
    <lineage>
        <taxon>Eukaryota</taxon>
        <taxon>Rhodophyta</taxon>
        <taxon>Florideophyceae</taxon>
        <taxon>Nemaliophycidae</taxon>
        <taxon>Batrachospermales</taxon>
        <taxon>Batrachospermaceae</taxon>
        <taxon>Sheathia</taxon>
    </lineage>
</organism>
<dbReference type="PANTHER" id="PTHR47128">
    <property type="match status" value="1"/>
</dbReference>
<dbReference type="CDD" id="cd05243">
    <property type="entry name" value="SDR_a5"/>
    <property type="match status" value="1"/>
</dbReference>
<keyword evidence="6" id="KW-0150">Chloroplast</keyword>
<dbReference type="InterPro" id="IPR036291">
    <property type="entry name" value="NAD(P)-bd_dom_sf"/>
</dbReference>
<evidence type="ECO:0000256" key="3">
    <source>
        <dbReference type="ARBA" id="ARBA00022640"/>
    </source>
</evidence>
<evidence type="ECO:0000313" key="6">
    <source>
        <dbReference type="EMBL" id="ART65502.1"/>
    </source>
</evidence>
<dbReference type="RefSeq" id="YP_009390139.1">
    <property type="nucleotide sequence ID" value="NC_035231.1"/>
</dbReference>
<dbReference type="SUPFAM" id="SSF51735">
    <property type="entry name" value="NAD(P)-binding Rossmann-fold domains"/>
    <property type="match status" value="1"/>
</dbReference>
<keyword evidence="2" id="KW-0602">Photosynthesis</keyword>
<dbReference type="GO" id="GO:0015979">
    <property type="term" value="P:photosynthesis"/>
    <property type="evidence" value="ECO:0007669"/>
    <property type="project" value="UniProtKB-KW"/>
</dbReference>
<dbReference type="PANTHER" id="PTHR47128:SF2">
    <property type="entry name" value="PROTEIN HIGH CHLOROPHYLL FLUORESCENCE PHENOTYPE 244, CHLOROPLASTIC"/>
    <property type="match status" value="1"/>
</dbReference>
<reference evidence="6" key="1">
    <citation type="journal article" date="2017" name="Sci. Rep.">
        <title>Origin and evolutionary history of freshwater Rhodophyta: further insights based on phylogenomic evidence.</title>
        <authorList>
            <person name="Nan F."/>
            <person name="Feng J."/>
            <person name="Lv J."/>
            <person name="Liu Q."/>
            <person name="Fang K."/>
            <person name="Gong C."/>
            <person name="Xie S."/>
        </authorList>
    </citation>
    <scope>NUCLEOTIDE SEQUENCE</scope>
</reference>